<name>A0A6A1WIC0_9ROSI</name>
<dbReference type="Gene3D" id="1.10.245.10">
    <property type="entry name" value="SWIB/MDM2 domain"/>
    <property type="match status" value="1"/>
</dbReference>
<feature type="domain" description="DM2" evidence="2">
    <location>
        <begin position="69"/>
        <end position="147"/>
    </location>
</feature>
<proteinExistence type="predicted"/>
<evidence type="ECO:0000313" key="3">
    <source>
        <dbReference type="EMBL" id="KAB1223408.1"/>
    </source>
</evidence>
<evidence type="ECO:0000313" key="4">
    <source>
        <dbReference type="Proteomes" id="UP000516437"/>
    </source>
</evidence>
<dbReference type="SUPFAM" id="SSF47592">
    <property type="entry name" value="SWIB/MDM2 domain"/>
    <property type="match status" value="1"/>
</dbReference>
<dbReference type="EMBL" id="RXIC02000020">
    <property type="protein sequence ID" value="KAB1223408.1"/>
    <property type="molecule type" value="Genomic_DNA"/>
</dbReference>
<dbReference type="InterPro" id="IPR036885">
    <property type="entry name" value="SWIB_MDM2_dom_sf"/>
</dbReference>
<gene>
    <name evidence="3" type="ORF">CJ030_MR2G012405</name>
</gene>
<keyword evidence="4" id="KW-1185">Reference proteome</keyword>
<reference evidence="3 4" key="1">
    <citation type="journal article" date="2019" name="Plant Biotechnol. J.">
        <title>The red bayberry genome and genetic basis of sex determination.</title>
        <authorList>
            <person name="Jia H.M."/>
            <person name="Jia H.J."/>
            <person name="Cai Q.L."/>
            <person name="Wang Y."/>
            <person name="Zhao H.B."/>
            <person name="Yang W.F."/>
            <person name="Wang G.Y."/>
            <person name="Li Y.H."/>
            <person name="Zhan D.L."/>
            <person name="Shen Y.T."/>
            <person name="Niu Q.F."/>
            <person name="Chang L."/>
            <person name="Qiu J."/>
            <person name="Zhao L."/>
            <person name="Xie H.B."/>
            <person name="Fu W.Y."/>
            <person name="Jin J."/>
            <person name="Li X.W."/>
            <person name="Jiao Y."/>
            <person name="Zhou C.C."/>
            <person name="Tu T."/>
            <person name="Chai C.Y."/>
            <person name="Gao J.L."/>
            <person name="Fan L.J."/>
            <person name="van de Weg E."/>
            <person name="Wang J.Y."/>
            <person name="Gao Z.S."/>
        </authorList>
    </citation>
    <scope>NUCLEOTIDE SEQUENCE [LARGE SCALE GENOMIC DNA]</scope>
    <source>
        <tissue evidence="3">Leaves</tissue>
    </source>
</reference>
<dbReference type="PANTHER" id="PTHR13844">
    <property type="entry name" value="SWI/SNF-RELATED MATRIX-ASSOCIATED ACTIN-DEPENDENT REGULATOR OF CHROMATIN SUBFAMILY D"/>
    <property type="match status" value="1"/>
</dbReference>
<dbReference type="SMART" id="SM00151">
    <property type="entry name" value="SWIB"/>
    <property type="match status" value="1"/>
</dbReference>
<dbReference type="Proteomes" id="UP000516437">
    <property type="component" value="Chromosome 2"/>
</dbReference>
<evidence type="ECO:0000259" key="2">
    <source>
        <dbReference type="PROSITE" id="PS51925"/>
    </source>
</evidence>
<dbReference type="OrthoDB" id="10251073at2759"/>
<organism evidence="3 4">
    <name type="scientific">Morella rubra</name>
    <name type="common">Chinese bayberry</name>
    <dbReference type="NCBI Taxonomy" id="262757"/>
    <lineage>
        <taxon>Eukaryota</taxon>
        <taxon>Viridiplantae</taxon>
        <taxon>Streptophyta</taxon>
        <taxon>Embryophyta</taxon>
        <taxon>Tracheophyta</taxon>
        <taxon>Spermatophyta</taxon>
        <taxon>Magnoliopsida</taxon>
        <taxon>eudicotyledons</taxon>
        <taxon>Gunneridae</taxon>
        <taxon>Pentapetalae</taxon>
        <taxon>rosids</taxon>
        <taxon>fabids</taxon>
        <taxon>Fagales</taxon>
        <taxon>Myricaceae</taxon>
        <taxon>Morella</taxon>
    </lineage>
</organism>
<comment type="caution">
    <text evidence="3">The sequence shown here is derived from an EMBL/GenBank/DDBJ whole genome shotgun (WGS) entry which is preliminary data.</text>
</comment>
<sequence>MSSYSSGMRVFRGCRALLAPAKSAAAEVATANKSTTATKSKPKPKPRAKTTNPGSSSLEPKRALAKPTGILKPGPISPALQTFLGMPEASRADAVKQIWSHVKLHNLQNPADKRQIYCDEKLKALFDGKDKIGFLEIGKLLACHFVKST</sequence>
<dbReference type="InterPro" id="IPR019835">
    <property type="entry name" value="SWIB_domain"/>
</dbReference>
<evidence type="ECO:0000256" key="1">
    <source>
        <dbReference type="SAM" id="MobiDB-lite"/>
    </source>
</evidence>
<accession>A0A6A1WIC0</accession>
<feature type="compositionally biased region" description="Low complexity" evidence="1">
    <location>
        <begin position="28"/>
        <end position="39"/>
    </location>
</feature>
<dbReference type="CDD" id="cd10567">
    <property type="entry name" value="SWIB-MDM2_like"/>
    <property type="match status" value="1"/>
</dbReference>
<dbReference type="AlphaFoldDB" id="A0A6A1WIC0"/>
<protein>
    <submittedName>
        <fullName evidence="3">Upstream activation factor subunit spp27</fullName>
    </submittedName>
</protein>
<dbReference type="InterPro" id="IPR003121">
    <property type="entry name" value="SWIB_MDM2_domain"/>
</dbReference>
<feature type="region of interest" description="Disordered" evidence="1">
    <location>
        <begin position="28"/>
        <end position="73"/>
    </location>
</feature>
<dbReference type="Pfam" id="PF02201">
    <property type="entry name" value="SWIB"/>
    <property type="match status" value="1"/>
</dbReference>
<dbReference type="PROSITE" id="PS51925">
    <property type="entry name" value="SWIB_MDM2"/>
    <property type="match status" value="1"/>
</dbReference>